<evidence type="ECO:0000259" key="10">
    <source>
        <dbReference type="Pfam" id="PF04290"/>
    </source>
</evidence>
<dbReference type="InterPro" id="IPR055348">
    <property type="entry name" value="DctQ"/>
</dbReference>
<name>A0A1M7N9J0_9BACI</name>
<gene>
    <name evidence="11" type="ORF">SAMN05216179_1570</name>
</gene>
<keyword evidence="7 9" id="KW-0472">Membrane</keyword>
<evidence type="ECO:0000256" key="5">
    <source>
        <dbReference type="ARBA" id="ARBA00022692"/>
    </source>
</evidence>
<reference evidence="11 12" key="1">
    <citation type="submission" date="2016-11" db="EMBL/GenBank/DDBJ databases">
        <authorList>
            <person name="Jaros S."/>
            <person name="Januszkiewicz K."/>
            <person name="Wedrychowicz H."/>
        </authorList>
    </citation>
    <scope>NUCLEOTIDE SEQUENCE [LARGE SCALE GENOMIC DNA]</scope>
    <source>
        <strain evidence="11 12">CGMCC 1.10681</strain>
    </source>
</reference>
<dbReference type="OrthoDB" id="9815614at2"/>
<dbReference type="Proteomes" id="UP000184184">
    <property type="component" value="Unassembled WGS sequence"/>
</dbReference>
<feature type="transmembrane region" description="Helical" evidence="9">
    <location>
        <begin position="87"/>
        <end position="110"/>
    </location>
</feature>
<protein>
    <submittedName>
        <fullName evidence="11">TRAP-type C4-dicarboxylate transport system, small permease component</fullName>
    </submittedName>
</protein>
<dbReference type="RefSeq" id="WP_073201290.1">
    <property type="nucleotide sequence ID" value="NZ_FRCZ01000002.1"/>
</dbReference>
<evidence type="ECO:0000256" key="9">
    <source>
        <dbReference type="SAM" id="Phobius"/>
    </source>
</evidence>
<feature type="transmembrane region" description="Helical" evidence="9">
    <location>
        <begin position="12"/>
        <end position="34"/>
    </location>
</feature>
<keyword evidence="5 9" id="KW-0812">Transmembrane</keyword>
<dbReference type="InterPro" id="IPR007387">
    <property type="entry name" value="TRAP_DctQ"/>
</dbReference>
<organism evidence="11 12">
    <name type="scientific">Gracilibacillus kekensis</name>
    <dbReference type="NCBI Taxonomy" id="1027249"/>
    <lineage>
        <taxon>Bacteria</taxon>
        <taxon>Bacillati</taxon>
        <taxon>Bacillota</taxon>
        <taxon>Bacilli</taxon>
        <taxon>Bacillales</taxon>
        <taxon>Bacillaceae</taxon>
        <taxon>Gracilibacillus</taxon>
    </lineage>
</organism>
<evidence type="ECO:0000256" key="8">
    <source>
        <dbReference type="ARBA" id="ARBA00038436"/>
    </source>
</evidence>
<dbReference type="AlphaFoldDB" id="A0A1M7N9J0"/>
<keyword evidence="4" id="KW-0997">Cell inner membrane</keyword>
<keyword evidence="6 9" id="KW-1133">Transmembrane helix</keyword>
<dbReference type="Pfam" id="PF04290">
    <property type="entry name" value="DctQ"/>
    <property type="match status" value="1"/>
</dbReference>
<dbReference type="EMBL" id="FRCZ01000002">
    <property type="protein sequence ID" value="SHM99743.1"/>
    <property type="molecule type" value="Genomic_DNA"/>
</dbReference>
<dbReference type="GO" id="GO:0022857">
    <property type="term" value="F:transmembrane transporter activity"/>
    <property type="evidence" value="ECO:0007669"/>
    <property type="project" value="TreeGrafter"/>
</dbReference>
<keyword evidence="3" id="KW-1003">Cell membrane</keyword>
<evidence type="ECO:0000256" key="6">
    <source>
        <dbReference type="ARBA" id="ARBA00022989"/>
    </source>
</evidence>
<dbReference type="GO" id="GO:0005886">
    <property type="term" value="C:plasma membrane"/>
    <property type="evidence" value="ECO:0007669"/>
    <property type="project" value="UniProtKB-SubCell"/>
</dbReference>
<dbReference type="PANTHER" id="PTHR35011:SF2">
    <property type="entry name" value="2,3-DIKETO-L-GULONATE TRAP TRANSPORTER SMALL PERMEASE PROTEIN YIAM"/>
    <property type="match status" value="1"/>
</dbReference>
<accession>A0A1M7N9J0</accession>
<evidence type="ECO:0000313" key="12">
    <source>
        <dbReference type="Proteomes" id="UP000184184"/>
    </source>
</evidence>
<keyword evidence="2" id="KW-0813">Transport</keyword>
<evidence type="ECO:0000313" key="11">
    <source>
        <dbReference type="EMBL" id="SHM99743.1"/>
    </source>
</evidence>
<proteinExistence type="inferred from homology"/>
<evidence type="ECO:0000256" key="2">
    <source>
        <dbReference type="ARBA" id="ARBA00022448"/>
    </source>
</evidence>
<comment type="subcellular location">
    <subcellularLocation>
        <location evidence="1">Cell inner membrane</location>
        <topology evidence="1">Multi-pass membrane protein</topology>
    </subcellularLocation>
</comment>
<sequence length="162" mass="17907">MLVDKIKKVLDRTILIVASFLLVVLVLGALWQVFTRYVLQNPSTFTNELLGFLLVWTSLLGACYAFGSNKHLALTFVTNKLSGSRKLIITIINDLFVVFFAVVILLQGGIDAVNTTMAQTTPILGIQKGIVYTILPISGVLIILYKLLNVKNYFQTNQGEGE</sequence>
<evidence type="ECO:0000256" key="1">
    <source>
        <dbReference type="ARBA" id="ARBA00004429"/>
    </source>
</evidence>
<keyword evidence="12" id="KW-1185">Reference proteome</keyword>
<feature type="domain" description="Tripartite ATP-independent periplasmic transporters DctQ component" evidence="10">
    <location>
        <begin position="26"/>
        <end position="151"/>
    </location>
</feature>
<evidence type="ECO:0000256" key="4">
    <source>
        <dbReference type="ARBA" id="ARBA00022519"/>
    </source>
</evidence>
<dbReference type="GO" id="GO:0015740">
    <property type="term" value="P:C4-dicarboxylate transport"/>
    <property type="evidence" value="ECO:0007669"/>
    <property type="project" value="TreeGrafter"/>
</dbReference>
<comment type="similarity">
    <text evidence="8">Belongs to the TRAP transporter small permease family.</text>
</comment>
<dbReference type="PANTHER" id="PTHR35011">
    <property type="entry name" value="2,3-DIKETO-L-GULONATE TRAP TRANSPORTER SMALL PERMEASE PROTEIN YIAM"/>
    <property type="match status" value="1"/>
</dbReference>
<feature type="transmembrane region" description="Helical" evidence="9">
    <location>
        <begin position="130"/>
        <end position="148"/>
    </location>
</feature>
<evidence type="ECO:0000256" key="3">
    <source>
        <dbReference type="ARBA" id="ARBA00022475"/>
    </source>
</evidence>
<feature type="transmembrane region" description="Helical" evidence="9">
    <location>
        <begin position="49"/>
        <end position="67"/>
    </location>
</feature>
<evidence type="ECO:0000256" key="7">
    <source>
        <dbReference type="ARBA" id="ARBA00023136"/>
    </source>
</evidence>
<dbReference type="STRING" id="1027249.SAMN05216179_1570"/>